<evidence type="ECO:0000256" key="1">
    <source>
        <dbReference type="ARBA" id="ARBA00005417"/>
    </source>
</evidence>
<proteinExistence type="inferred from homology"/>
<sequence>MKNITETVLEAERITKHYGDEQVLDLDHFKLYENAFNLLLGSNGSGKTTLLRILSLIDKEYEGQLRYRGEVINKQESELLKLRRRFSVIWQEPYLYNGTIAENIGLPLKLRKVAQNEINNRVNKLASNLKISHLLKKDSKEISGGEKQKVSIARALIVEPEILFIDEPTTHLDYKSNQFFNELFTELVAEGMTILLITHDLYQIKYLADYITLMESGEVVISDIRKKVLDKDILGNNNIIS</sequence>
<dbReference type="PROSITE" id="PS50893">
    <property type="entry name" value="ABC_TRANSPORTER_2"/>
    <property type="match status" value="1"/>
</dbReference>
<name>A0A1T4PAB4_9FIRM</name>
<protein>
    <submittedName>
        <fullName evidence="6">Tungstate transport system ATP-binding protein</fullName>
    </submittedName>
</protein>
<dbReference type="InterPro" id="IPR003439">
    <property type="entry name" value="ABC_transporter-like_ATP-bd"/>
</dbReference>
<dbReference type="PANTHER" id="PTHR42711:SF5">
    <property type="entry name" value="ABC TRANSPORTER ATP-BINDING PROTEIN NATA"/>
    <property type="match status" value="1"/>
</dbReference>
<dbReference type="SUPFAM" id="SSF52540">
    <property type="entry name" value="P-loop containing nucleoside triphosphate hydrolases"/>
    <property type="match status" value="1"/>
</dbReference>
<dbReference type="Pfam" id="PF00005">
    <property type="entry name" value="ABC_tran"/>
    <property type="match status" value="1"/>
</dbReference>
<feature type="domain" description="ABC transporter" evidence="5">
    <location>
        <begin position="9"/>
        <end position="241"/>
    </location>
</feature>
<keyword evidence="2" id="KW-0813">Transport</keyword>
<evidence type="ECO:0000256" key="4">
    <source>
        <dbReference type="ARBA" id="ARBA00022840"/>
    </source>
</evidence>
<keyword evidence="4 6" id="KW-0067">ATP-binding</keyword>
<evidence type="ECO:0000256" key="3">
    <source>
        <dbReference type="ARBA" id="ARBA00022741"/>
    </source>
</evidence>
<organism evidence="6 7">
    <name type="scientific">Selenihalanaerobacter shriftii</name>
    <dbReference type="NCBI Taxonomy" id="142842"/>
    <lineage>
        <taxon>Bacteria</taxon>
        <taxon>Bacillati</taxon>
        <taxon>Bacillota</taxon>
        <taxon>Clostridia</taxon>
        <taxon>Halanaerobiales</taxon>
        <taxon>Halobacteroidaceae</taxon>
        <taxon>Selenihalanaerobacter</taxon>
    </lineage>
</organism>
<dbReference type="PANTHER" id="PTHR42711">
    <property type="entry name" value="ABC TRANSPORTER ATP-BINDING PROTEIN"/>
    <property type="match status" value="1"/>
</dbReference>
<dbReference type="GO" id="GO:0005524">
    <property type="term" value="F:ATP binding"/>
    <property type="evidence" value="ECO:0007669"/>
    <property type="project" value="UniProtKB-KW"/>
</dbReference>
<evidence type="ECO:0000259" key="5">
    <source>
        <dbReference type="PROSITE" id="PS50893"/>
    </source>
</evidence>
<dbReference type="PROSITE" id="PS00211">
    <property type="entry name" value="ABC_TRANSPORTER_1"/>
    <property type="match status" value="1"/>
</dbReference>
<evidence type="ECO:0000313" key="6">
    <source>
        <dbReference type="EMBL" id="SJZ88483.1"/>
    </source>
</evidence>
<dbReference type="STRING" id="142842.SAMN02745118_02093"/>
<evidence type="ECO:0000313" key="7">
    <source>
        <dbReference type="Proteomes" id="UP000190625"/>
    </source>
</evidence>
<accession>A0A1T4PAB4</accession>
<evidence type="ECO:0000256" key="2">
    <source>
        <dbReference type="ARBA" id="ARBA00022448"/>
    </source>
</evidence>
<dbReference type="EMBL" id="FUWM01000018">
    <property type="protein sequence ID" value="SJZ88483.1"/>
    <property type="molecule type" value="Genomic_DNA"/>
</dbReference>
<dbReference type="SMART" id="SM00382">
    <property type="entry name" value="AAA"/>
    <property type="match status" value="1"/>
</dbReference>
<reference evidence="7" key="1">
    <citation type="submission" date="2017-02" db="EMBL/GenBank/DDBJ databases">
        <authorList>
            <person name="Varghese N."/>
            <person name="Submissions S."/>
        </authorList>
    </citation>
    <scope>NUCLEOTIDE SEQUENCE [LARGE SCALE GENOMIC DNA]</scope>
    <source>
        <strain evidence="7">ATCC BAA-73</strain>
    </source>
</reference>
<comment type="similarity">
    <text evidence="1">Belongs to the ABC transporter superfamily.</text>
</comment>
<keyword evidence="3" id="KW-0547">Nucleotide-binding</keyword>
<dbReference type="InterPro" id="IPR003593">
    <property type="entry name" value="AAA+_ATPase"/>
</dbReference>
<gene>
    <name evidence="6" type="ORF">SAMN02745118_02093</name>
</gene>
<dbReference type="AlphaFoldDB" id="A0A1T4PAB4"/>
<dbReference type="InterPro" id="IPR017871">
    <property type="entry name" value="ABC_transporter-like_CS"/>
</dbReference>
<dbReference type="InterPro" id="IPR050763">
    <property type="entry name" value="ABC_transporter_ATP-binding"/>
</dbReference>
<dbReference type="RefSeq" id="WP_078810529.1">
    <property type="nucleotide sequence ID" value="NZ_FUWM01000018.1"/>
</dbReference>
<keyword evidence="7" id="KW-1185">Reference proteome</keyword>
<dbReference type="InterPro" id="IPR027417">
    <property type="entry name" value="P-loop_NTPase"/>
</dbReference>
<dbReference type="Proteomes" id="UP000190625">
    <property type="component" value="Unassembled WGS sequence"/>
</dbReference>
<dbReference type="GO" id="GO:0016887">
    <property type="term" value="F:ATP hydrolysis activity"/>
    <property type="evidence" value="ECO:0007669"/>
    <property type="project" value="InterPro"/>
</dbReference>
<dbReference type="Gene3D" id="3.40.50.300">
    <property type="entry name" value="P-loop containing nucleotide triphosphate hydrolases"/>
    <property type="match status" value="1"/>
</dbReference>
<dbReference type="OrthoDB" id="9804199at2"/>